<protein>
    <submittedName>
        <fullName evidence="1">Uncharacterized protein</fullName>
    </submittedName>
</protein>
<organism evidence="1 2">
    <name type="scientific">Acidithiobacillus montserratensis</name>
    <dbReference type="NCBI Taxonomy" id="2729135"/>
    <lineage>
        <taxon>Bacteria</taxon>
        <taxon>Pseudomonadati</taxon>
        <taxon>Pseudomonadota</taxon>
        <taxon>Acidithiobacillia</taxon>
        <taxon>Acidithiobacillales</taxon>
        <taxon>Acidithiobacillaceae</taxon>
        <taxon>Acidithiobacillus</taxon>
    </lineage>
</organism>
<keyword evidence="2" id="KW-1185">Reference proteome</keyword>
<proteinExistence type="predicted"/>
<accession>A0ACD5HHU7</accession>
<evidence type="ECO:0000313" key="2">
    <source>
        <dbReference type="Proteomes" id="UP001195965"/>
    </source>
</evidence>
<reference evidence="1 2" key="1">
    <citation type="journal article" date="2021" name="ISME J.">
        <title>Genomic evolution of the class Acidithiobacillia: deep-branching Proteobacteria living in extreme acidic conditions.</title>
        <authorList>
            <person name="Moya-Beltran A."/>
            <person name="Beard S."/>
            <person name="Rojas-Villalobos C."/>
            <person name="Issotta F."/>
            <person name="Gallardo Y."/>
            <person name="Ulloa R."/>
            <person name="Giaveno A."/>
            <person name="Degli Esposti M."/>
            <person name="Johnson D.B."/>
            <person name="Quatrini R."/>
        </authorList>
    </citation>
    <scope>NUCLEOTIDE SEQUENCE [LARGE SCALE GENOMIC DNA]</scope>
    <source>
        <strain evidence="1 2">GG1-14</strain>
    </source>
</reference>
<name>A0ACD5HHU7_9PROT</name>
<dbReference type="EMBL" id="CP127526">
    <property type="protein sequence ID" value="XRI74425.1"/>
    <property type="molecule type" value="Genomic_DNA"/>
</dbReference>
<sequence>MVPEEALQLVLAGTEGLQDRVHRVVEVLVVGRIRAHPVGDPGVVPLGAQSLVRREGQAGVVAVLQVEQAGVVVPLGN</sequence>
<dbReference type="Proteomes" id="UP001195965">
    <property type="component" value="Chromosome"/>
</dbReference>
<gene>
    <name evidence="1" type="ORF">HHS34_004290</name>
</gene>
<evidence type="ECO:0000313" key="1">
    <source>
        <dbReference type="EMBL" id="XRI74425.1"/>
    </source>
</evidence>